<comment type="caution">
    <text evidence="1">The sequence shown here is derived from an EMBL/GenBank/DDBJ whole genome shotgun (WGS) entry which is preliminary data.</text>
</comment>
<name>A0ABU5GZJ2_9BACT</name>
<gene>
    <name evidence="1" type="ORF">SYV04_02685</name>
</gene>
<protein>
    <submittedName>
        <fullName evidence="1">DUF2378 family protein</fullName>
    </submittedName>
</protein>
<organism evidence="1 2">
    <name type="scientific">Hyalangium rubrum</name>
    <dbReference type="NCBI Taxonomy" id="3103134"/>
    <lineage>
        <taxon>Bacteria</taxon>
        <taxon>Pseudomonadati</taxon>
        <taxon>Myxococcota</taxon>
        <taxon>Myxococcia</taxon>
        <taxon>Myxococcales</taxon>
        <taxon>Cystobacterineae</taxon>
        <taxon>Archangiaceae</taxon>
        <taxon>Hyalangium</taxon>
    </lineage>
</organism>
<keyword evidence="2" id="KW-1185">Reference proteome</keyword>
<evidence type="ECO:0000313" key="1">
    <source>
        <dbReference type="EMBL" id="MDY7225265.1"/>
    </source>
</evidence>
<accession>A0ABU5GZJ2</accession>
<dbReference type="Proteomes" id="UP001291309">
    <property type="component" value="Unassembled WGS sequence"/>
</dbReference>
<sequence>MGQDSRAFKNSAVEGLLRGVGVAAGSLEMAEVIQLCGGTRDMPAEVPVDRYVALLEWLARRFFPEKPLPEGLQAVGRRMFHGYRETLLGKIQLTALNVVGPERLMRKAGEFIGRNSNFGERTSEQLGPRHYCVRFRGIPIAPEFYRGLCLSAFDVMAVHGGAIAIIRHGPEDFDLDIRWE</sequence>
<evidence type="ECO:0000313" key="2">
    <source>
        <dbReference type="Proteomes" id="UP001291309"/>
    </source>
</evidence>
<dbReference type="Pfam" id="PF09536">
    <property type="entry name" value="DUF2378"/>
    <property type="match status" value="1"/>
</dbReference>
<proteinExistence type="predicted"/>
<dbReference type="EMBL" id="JAXIVS010000001">
    <property type="protein sequence ID" value="MDY7225265.1"/>
    <property type="molecule type" value="Genomic_DNA"/>
</dbReference>
<dbReference type="NCBIfam" id="TIGR02265">
    <property type="entry name" value="Mxa_TIGR02265"/>
    <property type="match status" value="1"/>
</dbReference>
<dbReference type="RefSeq" id="WP_321543980.1">
    <property type="nucleotide sequence ID" value="NZ_JAXIVS010000001.1"/>
</dbReference>
<reference evidence="1 2" key="1">
    <citation type="submission" date="2023-12" db="EMBL/GenBank/DDBJ databases">
        <title>the genome sequence of Hyalangium sp. s54d21.</title>
        <authorList>
            <person name="Zhang X."/>
        </authorList>
    </citation>
    <scope>NUCLEOTIDE SEQUENCE [LARGE SCALE GENOMIC DNA]</scope>
    <source>
        <strain evidence="2">s54d21</strain>
    </source>
</reference>
<dbReference type="InterPro" id="IPR011751">
    <property type="entry name" value="Mxa_paralog_2265"/>
</dbReference>